<evidence type="ECO:0000313" key="1">
    <source>
        <dbReference type="EMBL" id="MBD2528630.1"/>
    </source>
</evidence>
<accession>A0ABR8DKG4</accession>
<reference evidence="1 2" key="1">
    <citation type="journal article" date="2020" name="ISME J.">
        <title>Comparative genomics reveals insights into cyanobacterial evolution and habitat adaptation.</title>
        <authorList>
            <person name="Chen M.Y."/>
            <person name="Teng W.K."/>
            <person name="Zhao L."/>
            <person name="Hu C.X."/>
            <person name="Zhou Y.K."/>
            <person name="Han B.P."/>
            <person name="Song L.R."/>
            <person name="Shu W.S."/>
        </authorList>
    </citation>
    <scope>NUCLEOTIDE SEQUENCE [LARGE SCALE GENOMIC DNA]</scope>
    <source>
        <strain evidence="1 2">FACHB-838</strain>
    </source>
</reference>
<gene>
    <name evidence="1" type="ORF">H6G97_03270</name>
</gene>
<protein>
    <submittedName>
        <fullName evidence="1">Uncharacterized protein</fullName>
    </submittedName>
</protein>
<dbReference type="Proteomes" id="UP000623440">
    <property type="component" value="Unassembled WGS sequence"/>
</dbReference>
<evidence type="ECO:0000313" key="2">
    <source>
        <dbReference type="Proteomes" id="UP000623440"/>
    </source>
</evidence>
<organism evidence="1 2">
    <name type="scientific">Nostoc flagelliforme FACHB-838</name>
    <dbReference type="NCBI Taxonomy" id="2692904"/>
    <lineage>
        <taxon>Bacteria</taxon>
        <taxon>Bacillati</taxon>
        <taxon>Cyanobacteriota</taxon>
        <taxon>Cyanophyceae</taxon>
        <taxon>Nostocales</taxon>
        <taxon>Nostocaceae</taxon>
        <taxon>Nostoc</taxon>
    </lineage>
</organism>
<dbReference type="EMBL" id="JACJSI010000004">
    <property type="protein sequence ID" value="MBD2528630.1"/>
    <property type="molecule type" value="Genomic_DNA"/>
</dbReference>
<comment type="caution">
    <text evidence="1">The sequence shown here is derived from an EMBL/GenBank/DDBJ whole genome shotgun (WGS) entry which is preliminary data.</text>
</comment>
<sequence>MLREYSSATHINISSYKYGVLHIFFDFLLLLKERLSRRLPEFIFKGRVNEVKQKISSGKIPNTIDLDEALERLEIV</sequence>
<name>A0ABR8DKG4_9NOSO</name>
<proteinExistence type="predicted"/>
<keyword evidence="2" id="KW-1185">Reference proteome</keyword>